<dbReference type="EMBL" id="DS499596">
    <property type="protein sequence ID" value="EDP52376.1"/>
    <property type="molecule type" value="Genomic_DNA"/>
</dbReference>
<keyword evidence="1" id="KW-0472">Membrane</keyword>
<keyword evidence="3" id="KW-1185">Reference proteome</keyword>
<accession>B0Y0B2</accession>
<proteinExistence type="predicted"/>
<evidence type="ECO:0000313" key="3">
    <source>
        <dbReference type="Proteomes" id="UP000001699"/>
    </source>
</evidence>
<gene>
    <name evidence="2" type="ORF">AFUB_035390</name>
</gene>
<evidence type="ECO:0000313" key="2">
    <source>
        <dbReference type="EMBL" id="EDP52376.1"/>
    </source>
</evidence>
<evidence type="ECO:0000256" key="1">
    <source>
        <dbReference type="SAM" id="Phobius"/>
    </source>
</evidence>
<feature type="transmembrane region" description="Helical" evidence="1">
    <location>
        <begin position="50"/>
        <end position="67"/>
    </location>
</feature>
<dbReference type="Proteomes" id="UP000001699">
    <property type="component" value="Unassembled WGS sequence"/>
</dbReference>
<reference evidence="2 3" key="1">
    <citation type="journal article" date="2008" name="PLoS Genet.">
        <title>Genomic islands in the pathogenic filamentous fungus Aspergillus fumigatus.</title>
        <authorList>
            <person name="Fedorova N.D."/>
            <person name="Khaldi N."/>
            <person name="Joardar V.S."/>
            <person name="Maiti R."/>
            <person name="Amedeo P."/>
            <person name="Anderson M.J."/>
            <person name="Crabtree J."/>
            <person name="Silva J.C."/>
            <person name="Badger J.H."/>
            <person name="Albarraq A."/>
            <person name="Angiuoli S."/>
            <person name="Bussey H."/>
            <person name="Bowyer P."/>
            <person name="Cotty P.J."/>
            <person name="Dyer P.S."/>
            <person name="Egan A."/>
            <person name="Galens K."/>
            <person name="Fraser-Liggett C.M."/>
            <person name="Haas B.J."/>
            <person name="Inman J.M."/>
            <person name="Kent R."/>
            <person name="Lemieux S."/>
            <person name="Malavazi I."/>
            <person name="Orvis J."/>
            <person name="Roemer T."/>
            <person name="Ronning C.M."/>
            <person name="Sundaram J.P."/>
            <person name="Sutton G."/>
            <person name="Turner G."/>
            <person name="Venter J.C."/>
            <person name="White O.R."/>
            <person name="Whitty B.R."/>
            <person name="Youngman P."/>
            <person name="Wolfe K.H."/>
            <person name="Goldman G.H."/>
            <person name="Wortman J.R."/>
            <person name="Jiang B."/>
            <person name="Denning D.W."/>
            <person name="Nierman W.C."/>
        </authorList>
    </citation>
    <scope>NUCLEOTIDE SEQUENCE [LARGE SCALE GENOMIC DNA]</scope>
    <source>
        <strain evidence="3">CBS 144.89 / FGSC A1163 / CEA10</strain>
    </source>
</reference>
<keyword evidence="1" id="KW-0812">Transmembrane</keyword>
<protein>
    <submittedName>
        <fullName evidence="2">Uncharacterized protein</fullName>
    </submittedName>
</protein>
<keyword evidence="1" id="KW-1133">Transmembrane helix</keyword>
<dbReference type="VEuPathDB" id="FungiDB:AFUB_035390"/>
<sequence>MIGQRVDTFRDPEIPLSESPGTWRWPIGGEKTNRLISGLSGATSKRESKGGFFAIFSYLLFLDILGAF</sequence>
<dbReference type="HOGENOM" id="CLU_2793515_0_0_1"/>
<dbReference type="AlphaFoldDB" id="B0Y0B2"/>
<name>B0Y0B2_ASPFC</name>
<organism evidence="2 3">
    <name type="scientific">Aspergillus fumigatus (strain CBS 144.89 / FGSC A1163 / CEA10)</name>
    <name type="common">Neosartorya fumigata</name>
    <dbReference type="NCBI Taxonomy" id="451804"/>
    <lineage>
        <taxon>Eukaryota</taxon>
        <taxon>Fungi</taxon>
        <taxon>Dikarya</taxon>
        <taxon>Ascomycota</taxon>
        <taxon>Pezizomycotina</taxon>
        <taxon>Eurotiomycetes</taxon>
        <taxon>Eurotiomycetidae</taxon>
        <taxon>Eurotiales</taxon>
        <taxon>Aspergillaceae</taxon>
        <taxon>Aspergillus</taxon>
        <taxon>Aspergillus subgen. Fumigati</taxon>
    </lineage>
</organism>